<feature type="signal peptide" evidence="11">
    <location>
        <begin position="1"/>
        <end position="17"/>
    </location>
</feature>
<dbReference type="CDD" id="cd00125">
    <property type="entry name" value="PLA2c"/>
    <property type="match status" value="1"/>
</dbReference>
<dbReference type="GO" id="GO:0047498">
    <property type="term" value="F:calcium-dependent phospholipase A2 activity"/>
    <property type="evidence" value="ECO:0007669"/>
    <property type="project" value="TreeGrafter"/>
</dbReference>
<dbReference type="PROSITE" id="PS00118">
    <property type="entry name" value="PA2_HIS"/>
    <property type="match status" value="1"/>
</dbReference>
<dbReference type="Gene3D" id="1.20.90.10">
    <property type="entry name" value="Phospholipase A2 domain"/>
    <property type="match status" value="1"/>
</dbReference>
<reference evidence="14" key="2">
    <citation type="submission" date="2025-08" db="UniProtKB">
        <authorList>
            <consortium name="Ensembl"/>
        </authorList>
    </citation>
    <scope>IDENTIFICATION</scope>
</reference>
<dbReference type="GO" id="GO:0050482">
    <property type="term" value="P:arachidonate secretion"/>
    <property type="evidence" value="ECO:0007669"/>
    <property type="project" value="InterPro"/>
</dbReference>
<reference evidence="14" key="3">
    <citation type="submission" date="2025-09" db="UniProtKB">
        <authorList>
            <consortium name="Ensembl"/>
        </authorList>
    </citation>
    <scope>IDENTIFICATION</scope>
</reference>
<feature type="binding site" evidence="8">
    <location>
        <position position="92"/>
    </location>
    <ligand>
        <name>Ca(2+)</name>
        <dbReference type="ChEBI" id="CHEBI:29108"/>
    </ligand>
</feature>
<feature type="disulfide bond" evidence="9">
    <location>
        <begin position="104"/>
        <end position="159"/>
    </location>
</feature>
<evidence type="ECO:0000256" key="3">
    <source>
        <dbReference type="ARBA" id="ARBA00022525"/>
    </source>
</evidence>
<dbReference type="PROSITE" id="PS00119">
    <property type="entry name" value="PA2_ASP"/>
    <property type="match status" value="1"/>
</dbReference>
<feature type="compositionally biased region" description="Basic and acidic residues" evidence="12">
    <location>
        <begin position="32"/>
        <end position="54"/>
    </location>
</feature>
<evidence type="ECO:0000256" key="2">
    <source>
        <dbReference type="ARBA" id="ARBA00007056"/>
    </source>
</evidence>
<dbReference type="Ensembl" id="ENSSHAT00000011026.2">
    <property type="protein sequence ID" value="ENSSHAP00000010932.2"/>
    <property type="gene ID" value="ENSSHAG00000009421.2"/>
</dbReference>
<feature type="binding site" evidence="8">
    <location>
        <position position="109"/>
    </location>
    <ligand>
        <name>Ca(2+)</name>
        <dbReference type="ChEBI" id="CHEBI:29108"/>
    </ligand>
</feature>
<keyword evidence="11" id="KW-0732">Signal</keyword>
<keyword evidence="3 11" id="KW-0964">Secreted</keyword>
<comment type="catalytic activity">
    <reaction evidence="6">
        <text>1-hexadecanoyl-2-(9Z,12Z-octadecadienoyl)-sn-glycero-3-phosphoethanolamine + H2O = 1-hexadecanoyl-sn-glycero-3-phosphoethanolamine + (9Z,12Z)-octadecadienoate + H(+)</text>
        <dbReference type="Rhea" id="RHEA:40815"/>
        <dbReference type="ChEBI" id="CHEBI:15377"/>
        <dbReference type="ChEBI" id="CHEBI:15378"/>
        <dbReference type="ChEBI" id="CHEBI:30245"/>
        <dbReference type="ChEBI" id="CHEBI:73004"/>
        <dbReference type="ChEBI" id="CHEBI:73008"/>
    </reaction>
    <physiologicalReaction direction="left-to-right" evidence="6">
        <dbReference type="Rhea" id="RHEA:40816"/>
    </physiologicalReaction>
</comment>
<dbReference type="PRINTS" id="PR00389">
    <property type="entry name" value="PHPHLIPASEA2"/>
</dbReference>
<dbReference type="InParanoid" id="G3W677"/>
<evidence type="ECO:0000256" key="9">
    <source>
        <dbReference type="PIRSR" id="PIRSR601211-3"/>
    </source>
</evidence>
<dbReference type="FunCoup" id="G3W677">
    <property type="interactions" value="493"/>
</dbReference>
<feature type="disulfide bond" evidence="9">
    <location>
        <begin position="138"/>
        <end position="150"/>
    </location>
</feature>
<keyword evidence="4 9" id="KW-1015">Disulfide bond</keyword>
<dbReference type="PANTHER" id="PTHR11716:SF4">
    <property type="entry name" value="GROUP 10 SECRETORY PHOSPHOLIPASE A2"/>
    <property type="match status" value="1"/>
</dbReference>
<keyword evidence="11" id="KW-0378">Hydrolase</keyword>
<feature type="disulfide bond" evidence="9">
    <location>
        <begin position="120"/>
        <end position="145"/>
    </location>
</feature>
<evidence type="ECO:0000256" key="7">
    <source>
        <dbReference type="PIRSR" id="PIRSR601211-1"/>
    </source>
</evidence>
<feature type="disulfide bond" evidence="9">
    <location>
        <begin position="110"/>
        <end position="184"/>
    </location>
</feature>
<feature type="domain" description="Phospholipase A2-like central" evidence="13">
    <location>
        <begin position="63"/>
        <end position="178"/>
    </location>
</feature>
<dbReference type="GeneTree" id="ENSGT00940000157803"/>
<dbReference type="STRING" id="9305.ENSSHAP00000010932"/>
<name>G3W677_SARHA</name>
<feature type="disulfide bond" evidence="9">
    <location>
        <begin position="89"/>
        <end position="105"/>
    </location>
</feature>
<evidence type="ECO:0000256" key="11">
    <source>
        <dbReference type="RuleBase" id="RU361236"/>
    </source>
</evidence>
<dbReference type="Proteomes" id="UP000007648">
    <property type="component" value="Unassembled WGS sequence"/>
</dbReference>
<dbReference type="HOGENOM" id="CLU_090683_3_1_1"/>
<dbReference type="SMART" id="SM00085">
    <property type="entry name" value="PA2c"/>
    <property type="match status" value="1"/>
</dbReference>
<feature type="disulfide bond" evidence="9">
    <location>
        <begin position="111"/>
        <end position="152"/>
    </location>
</feature>
<organism evidence="14 15">
    <name type="scientific">Sarcophilus harrisii</name>
    <name type="common">Tasmanian devil</name>
    <name type="synonym">Sarcophilus laniarius</name>
    <dbReference type="NCBI Taxonomy" id="9305"/>
    <lineage>
        <taxon>Eukaryota</taxon>
        <taxon>Metazoa</taxon>
        <taxon>Chordata</taxon>
        <taxon>Craniata</taxon>
        <taxon>Vertebrata</taxon>
        <taxon>Euteleostomi</taxon>
        <taxon>Mammalia</taxon>
        <taxon>Metatheria</taxon>
        <taxon>Dasyuromorphia</taxon>
        <taxon>Dasyuridae</taxon>
        <taxon>Sarcophilus</taxon>
    </lineage>
</organism>
<evidence type="ECO:0000313" key="15">
    <source>
        <dbReference type="Proteomes" id="UP000007648"/>
    </source>
</evidence>
<dbReference type="InterPro" id="IPR033112">
    <property type="entry name" value="PLA2_Asp_AS"/>
</dbReference>
<dbReference type="Pfam" id="PF00068">
    <property type="entry name" value="Phospholip_A2_1"/>
    <property type="match status" value="1"/>
</dbReference>
<gene>
    <name evidence="14" type="primary">PLA2G10</name>
</gene>
<comment type="cofactor">
    <cofactor evidence="8">
        <name>Ca(2+)</name>
        <dbReference type="ChEBI" id="CHEBI:29108"/>
    </cofactor>
    <text evidence="8">Binds 1 Ca(2+) ion per subunit.</text>
</comment>
<dbReference type="GO" id="GO:0005543">
    <property type="term" value="F:phospholipid binding"/>
    <property type="evidence" value="ECO:0007669"/>
    <property type="project" value="TreeGrafter"/>
</dbReference>
<evidence type="ECO:0000256" key="5">
    <source>
        <dbReference type="ARBA" id="ARBA00048699"/>
    </source>
</evidence>
<proteinExistence type="inferred from homology"/>
<evidence type="ECO:0000256" key="4">
    <source>
        <dbReference type="ARBA" id="ARBA00023157"/>
    </source>
</evidence>
<reference evidence="14 15" key="1">
    <citation type="journal article" date="2011" name="Proc. Natl. Acad. Sci. U.S.A.">
        <title>Genetic diversity and population structure of the endangered marsupial Sarcophilus harrisii (Tasmanian devil).</title>
        <authorList>
            <person name="Miller W."/>
            <person name="Hayes V.M."/>
            <person name="Ratan A."/>
            <person name="Petersen D.C."/>
            <person name="Wittekindt N.E."/>
            <person name="Miller J."/>
            <person name="Walenz B."/>
            <person name="Knight J."/>
            <person name="Qi J."/>
            <person name="Zhao F."/>
            <person name="Wang Q."/>
            <person name="Bedoya-Reina O.C."/>
            <person name="Katiyar N."/>
            <person name="Tomsho L.P."/>
            <person name="Kasson L.M."/>
            <person name="Hardie R.A."/>
            <person name="Woodbridge P."/>
            <person name="Tindall E.A."/>
            <person name="Bertelsen M.F."/>
            <person name="Dixon D."/>
            <person name="Pyecroft S."/>
            <person name="Helgen K.M."/>
            <person name="Lesk A.M."/>
            <person name="Pringle T.H."/>
            <person name="Patterson N."/>
            <person name="Zhang Y."/>
            <person name="Kreiss A."/>
            <person name="Woods G.M."/>
            <person name="Jones M.E."/>
            <person name="Schuster S.C."/>
        </authorList>
    </citation>
    <scope>NUCLEOTIDE SEQUENCE [LARGE SCALE GENOMIC DNA]</scope>
</reference>
<sequence>MEPVYLLLLLLFTTGESGENSQSARSPSHSEGQFHRPEERRRKSWEEGGAERVSGKSHVHRRGLLELAGALSCATSRSALAYVSYGCYCGLGGTGWPKDQTDWCCQKHDCCYSKVEEAGCGPKTERYDWKCTDQKVECNADLNTCQEMMCKCDMEIAHCLATAKYNQKLIFFPHFLCGNKTPKCD</sequence>
<evidence type="ECO:0000256" key="6">
    <source>
        <dbReference type="ARBA" id="ARBA00049039"/>
    </source>
</evidence>
<dbReference type="InterPro" id="IPR036444">
    <property type="entry name" value="PLipase_A2_dom_sf"/>
</dbReference>
<comment type="subcellular location">
    <subcellularLocation>
        <location evidence="1 11">Secreted</location>
    </subcellularLocation>
</comment>
<protein>
    <recommendedName>
        <fullName evidence="11">Phospholipase A2</fullName>
        <ecNumber evidence="11">3.1.1.4</ecNumber>
    </recommendedName>
</protein>
<keyword evidence="11" id="KW-0443">Lipid metabolism</keyword>
<evidence type="ECO:0000256" key="1">
    <source>
        <dbReference type="ARBA" id="ARBA00004613"/>
    </source>
</evidence>
<evidence type="ECO:0000256" key="8">
    <source>
        <dbReference type="PIRSR" id="PIRSR601211-2"/>
    </source>
</evidence>
<dbReference type="AlphaFoldDB" id="G3W677"/>
<dbReference type="InterPro" id="IPR001211">
    <property type="entry name" value="PLA2"/>
</dbReference>
<feature type="disulfide bond" evidence="9">
    <location>
        <begin position="87"/>
        <end position="177"/>
    </location>
</feature>
<evidence type="ECO:0000259" key="13">
    <source>
        <dbReference type="SMART" id="SM00085"/>
    </source>
</evidence>
<dbReference type="InterPro" id="IPR016090">
    <property type="entry name" value="PLA2-like_dom"/>
</dbReference>
<feature type="binding site" evidence="8">
    <location>
        <position position="90"/>
    </location>
    <ligand>
        <name>Ca(2+)</name>
        <dbReference type="ChEBI" id="CHEBI:29108"/>
    </ligand>
</feature>
<feature type="region of interest" description="Disordered" evidence="12">
    <location>
        <begin position="17"/>
        <end position="54"/>
    </location>
</feature>
<comment type="catalytic activity">
    <reaction evidence="5">
        <text>1-hexadecanoyl-2-(9Z-octadecenoyl)-sn-glycero-3-phosphocholine + H2O = 1-hexadecanoyl-sn-glycero-3-phosphocholine + (9Z)-octadecenoate + H(+)</text>
        <dbReference type="Rhea" id="RHEA:38779"/>
        <dbReference type="ChEBI" id="CHEBI:15377"/>
        <dbReference type="ChEBI" id="CHEBI:15378"/>
        <dbReference type="ChEBI" id="CHEBI:30823"/>
        <dbReference type="ChEBI" id="CHEBI:72998"/>
        <dbReference type="ChEBI" id="CHEBI:73001"/>
    </reaction>
    <physiologicalReaction direction="left-to-right" evidence="5">
        <dbReference type="Rhea" id="RHEA:38780"/>
    </physiologicalReaction>
</comment>
<feature type="compositionally biased region" description="Polar residues" evidence="12">
    <location>
        <begin position="17"/>
        <end position="31"/>
    </location>
</feature>
<keyword evidence="8" id="KW-0479">Metal-binding</keyword>
<dbReference type="EC" id="3.1.1.4" evidence="11"/>
<comment type="similarity">
    <text evidence="2 10">Belongs to the phospholipase A2 family.</text>
</comment>
<accession>G3W677</accession>
<dbReference type="eggNOG" id="KOG4087">
    <property type="taxonomic scope" value="Eukaryota"/>
</dbReference>
<keyword evidence="15" id="KW-1185">Reference proteome</keyword>
<comment type="catalytic activity">
    <reaction evidence="11">
        <text>a 1,2-diacyl-sn-glycero-3-phosphocholine + H2O = a 1-acyl-sn-glycero-3-phosphocholine + a fatty acid + H(+)</text>
        <dbReference type="Rhea" id="RHEA:15801"/>
        <dbReference type="ChEBI" id="CHEBI:15377"/>
        <dbReference type="ChEBI" id="CHEBI:15378"/>
        <dbReference type="ChEBI" id="CHEBI:28868"/>
        <dbReference type="ChEBI" id="CHEBI:57643"/>
        <dbReference type="ChEBI" id="CHEBI:58168"/>
        <dbReference type="EC" id="3.1.1.4"/>
    </reaction>
</comment>
<keyword evidence="8 11" id="KW-0106">Calcium</keyword>
<dbReference type="SUPFAM" id="SSF48619">
    <property type="entry name" value="Phospholipase A2, PLA2"/>
    <property type="match status" value="1"/>
</dbReference>
<dbReference type="PANTHER" id="PTHR11716">
    <property type="entry name" value="PHOSPHOLIPASE A2 FAMILY MEMBER"/>
    <property type="match status" value="1"/>
</dbReference>
<feature type="binding site" evidence="8">
    <location>
        <position position="88"/>
    </location>
    <ligand>
        <name>Ca(2+)</name>
        <dbReference type="ChEBI" id="CHEBI:29108"/>
    </ligand>
</feature>
<dbReference type="FunFam" id="1.20.90.10:FF:000001">
    <property type="entry name" value="Basic phospholipase A2 homolog"/>
    <property type="match status" value="1"/>
</dbReference>
<evidence type="ECO:0000256" key="10">
    <source>
        <dbReference type="RuleBase" id="RU003654"/>
    </source>
</evidence>
<evidence type="ECO:0000256" key="12">
    <source>
        <dbReference type="SAM" id="MobiDB-lite"/>
    </source>
</evidence>
<dbReference type="GO" id="GO:0005509">
    <property type="term" value="F:calcium ion binding"/>
    <property type="evidence" value="ECO:0007669"/>
    <property type="project" value="InterPro"/>
</dbReference>
<evidence type="ECO:0000313" key="14">
    <source>
        <dbReference type="Ensembl" id="ENSSHAP00000010932.2"/>
    </source>
</evidence>
<feature type="chain" id="PRO_5029947990" description="Phospholipase A2" evidence="11">
    <location>
        <begin position="18"/>
        <end position="185"/>
    </location>
</feature>
<feature type="active site" evidence="7">
    <location>
        <position position="108"/>
    </location>
</feature>
<dbReference type="GO" id="GO:0016042">
    <property type="term" value="P:lipid catabolic process"/>
    <property type="evidence" value="ECO:0007669"/>
    <property type="project" value="InterPro"/>
</dbReference>
<dbReference type="GO" id="GO:0006644">
    <property type="term" value="P:phospholipid metabolic process"/>
    <property type="evidence" value="ECO:0007669"/>
    <property type="project" value="InterPro"/>
</dbReference>
<feature type="active site" evidence="7">
    <location>
        <position position="153"/>
    </location>
</feature>
<dbReference type="InterPro" id="IPR033113">
    <property type="entry name" value="PLA2_histidine"/>
</dbReference>
<dbReference type="GO" id="GO:0005576">
    <property type="term" value="C:extracellular region"/>
    <property type="evidence" value="ECO:0007669"/>
    <property type="project" value="UniProtKB-SubCell"/>
</dbReference>